<keyword evidence="2" id="KW-1185">Reference proteome</keyword>
<comment type="caution">
    <text evidence="1">The sequence shown here is derived from an EMBL/GenBank/DDBJ whole genome shotgun (WGS) entry which is preliminary data.</text>
</comment>
<protein>
    <recommendedName>
        <fullName evidence="3">YrzO family protein</fullName>
    </recommendedName>
</protein>
<accession>A0ABT9W4P9</accession>
<reference evidence="1 2" key="1">
    <citation type="submission" date="2023-07" db="EMBL/GenBank/DDBJ databases">
        <title>Genomic Encyclopedia of Type Strains, Phase IV (KMG-IV): sequencing the most valuable type-strain genomes for metagenomic binning, comparative biology and taxonomic classification.</title>
        <authorList>
            <person name="Goeker M."/>
        </authorList>
    </citation>
    <scope>NUCLEOTIDE SEQUENCE [LARGE SCALE GENOMIC DNA]</scope>
    <source>
        <strain evidence="1 2">DSM 12751</strain>
    </source>
</reference>
<evidence type="ECO:0000313" key="1">
    <source>
        <dbReference type="EMBL" id="MDQ0168231.1"/>
    </source>
</evidence>
<dbReference type="Proteomes" id="UP001235840">
    <property type="component" value="Unassembled WGS sequence"/>
</dbReference>
<dbReference type="RefSeq" id="WP_307397816.1">
    <property type="nucleotide sequence ID" value="NZ_BAAADK010000004.1"/>
</dbReference>
<dbReference type="EMBL" id="JAUSTY010000026">
    <property type="protein sequence ID" value="MDQ0168231.1"/>
    <property type="molecule type" value="Genomic_DNA"/>
</dbReference>
<evidence type="ECO:0008006" key="3">
    <source>
        <dbReference type="Google" id="ProtNLM"/>
    </source>
</evidence>
<organism evidence="1 2">
    <name type="scientific">Caldalkalibacillus horti</name>
    <dbReference type="NCBI Taxonomy" id="77523"/>
    <lineage>
        <taxon>Bacteria</taxon>
        <taxon>Bacillati</taxon>
        <taxon>Bacillota</taxon>
        <taxon>Bacilli</taxon>
        <taxon>Bacillales</taxon>
        <taxon>Bacillaceae</taxon>
        <taxon>Caldalkalibacillus</taxon>
    </lineage>
</organism>
<proteinExistence type="predicted"/>
<evidence type="ECO:0000313" key="2">
    <source>
        <dbReference type="Proteomes" id="UP001235840"/>
    </source>
</evidence>
<name>A0ABT9W4P9_9BACI</name>
<gene>
    <name evidence="1" type="ORF">J2S11_004184</name>
</gene>
<sequence length="45" mass="5304">MGLLLILIGFLGVFILSNQYTMVKNQRREIELLEEIADKLNRIRE</sequence>